<evidence type="ECO:0000256" key="1">
    <source>
        <dbReference type="SAM" id="MobiDB-lite"/>
    </source>
</evidence>
<evidence type="ECO:0000313" key="2">
    <source>
        <dbReference type="EMBL" id="CEH16912.1"/>
    </source>
</evidence>
<reference evidence="2 3" key="1">
    <citation type="submission" date="2014-09" db="EMBL/GenBank/DDBJ databases">
        <authorList>
            <person name="Magalhaes I.L.F."/>
            <person name="Oliveira U."/>
            <person name="Santos F.R."/>
            <person name="Vidigal T.H.D.A."/>
            <person name="Brescovit A.D."/>
            <person name="Santos A.J."/>
        </authorList>
    </citation>
    <scope>NUCLEOTIDE SEQUENCE [LARGE SCALE GENOMIC DNA]</scope>
</reference>
<feature type="compositionally biased region" description="Polar residues" evidence="1">
    <location>
        <begin position="105"/>
        <end position="118"/>
    </location>
</feature>
<proteinExistence type="predicted"/>
<feature type="region of interest" description="Disordered" evidence="1">
    <location>
        <begin position="299"/>
        <end position="342"/>
    </location>
</feature>
<organism evidence="2 3">
    <name type="scientific">Ceraceosorus bombacis</name>
    <dbReference type="NCBI Taxonomy" id="401625"/>
    <lineage>
        <taxon>Eukaryota</taxon>
        <taxon>Fungi</taxon>
        <taxon>Dikarya</taxon>
        <taxon>Basidiomycota</taxon>
        <taxon>Ustilaginomycotina</taxon>
        <taxon>Exobasidiomycetes</taxon>
        <taxon>Ceraceosorales</taxon>
        <taxon>Ceraceosoraceae</taxon>
        <taxon>Ceraceosorus</taxon>
    </lineage>
</organism>
<feature type="compositionally biased region" description="Low complexity" evidence="1">
    <location>
        <begin position="131"/>
        <end position="148"/>
    </location>
</feature>
<accession>A0A0P1BMQ7</accession>
<feature type="region of interest" description="Disordered" evidence="1">
    <location>
        <begin position="101"/>
        <end position="163"/>
    </location>
</feature>
<dbReference type="AlphaFoldDB" id="A0A0P1BMQ7"/>
<feature type="compositionally biased region" description="Basic and acidic residues" evidence="1">
    <location>
        <begin position="396"/>
        <end position="412"/>
    </location>
</feature>
<sequence length="444" mass="47189">MLLDNTSSKRASGNLSPRKLQLLHHTTHTIRHLSSPARPARAHLRNPSSIHASSFHHHQQAFAFAPASAAAGAPTAASTAAAAASRRRSLRKITGVQSRRAYFNESISNPNANSTKSNGHLDEQQDATCTRASAPRVLPSAAAAATSGEGDGDGESDGDGGLRLDSQAQSLLLPALADAHAHKPLRPLILLAQPTAVNDYALLPSTKKATAFEAHPIWSDLTAAATSTRSVEKATQLLDSTGHSTTRLETAQLVKGSPALPSLPTFTVPTLSDFRLGPNSRKAIDRAGLSSGKAGLISSTRRAVSTSHTPISPSSFSSSSTSAANKFTLHAPPNQPRRASAPQISVPIAPQGCSFIVPEDFFSARPKEEERDIWIERRSDKDILPPARQIDCAEPVGKDRRGEVDQEAEAPKRSGAALRTSIDRTAGAERKKTTIRGRYRGRLC</sequence>
<evidence type="ECO:0000313" key="3">
    <source>
        <dbReference type="Proteomes" id="UP000054845"/>
    </source>
</evidence>
<keyword evidence="3" id="KW-1185">Reference proteome</keyword>
<feature type="compositionally biased region" description="Low complexity" evidence="1">
    <location>
        <begin position="305"/>
        <end position="322"/>
    </location>
</feature>
<dbReference type="EMBL" id="CCYA01000253">
    <property type="protein sequence ID" value="CEH16912.1"/>
    <property type="molecule type" value="Genomic_DNA"/>
</dbReference>
<dbReference type="Proteomes" id="UP000054845">
    <property type="component" value="Unassembled WGS sequence"/>
</dbReference>
<name>A0A0P1BMQ7_9BASI</name>
<protein>
    <submittedName>
        <fullName evidence="2">Uncharacterized protein</fullName>
    </submittedName>
</protein>
<feature type="region of interest" description="Disordered" evidence="1">
    <location>
        <begin position="395"/>
        <end position="419"/>
    </location>
</feature>